<evidence type="ECO:0000313" key="2">
    <source>
        <dbReference type="EMBL" id="MFD1658495.1"/>
    </source>
</evidence>
<accession>A0ABW4IRB1</accession>
<feature type="compositionally biased region" description="Basic and acidic residues" evidence="1">
    <location>
        <begin position="1"/>
        <end position="12"/>
    </location>
</feature>
<protein>
    <recommendedName>
        <fullName evidence="4">Phosphatase</fullName>
    </recommendedName>
</protein>
<dbReference type="EMBL" id="JBHUDX010000023">
    <property type="protein sequence ID" value="MFD1658495.1"/>
    <property type="molecule type" value="Genomic_DNA"/>
</dbReference>
<gene>
    <name evidence="2" type="ORF">ACFSL4_09805</name>
</gene>
<keyword evidence="3" id="KW-1185">Reference proteome</keyword>
<evidence type="ECO:0000313" key="3">
    <source>
        <dbReference type="Proteomes" id="UP001597261"/>
    </source>
</evidence>
<comment type="caution">
    <text evidence="2">The sequence shown here is derived from an EMBL/GenBank/DDBJ whole genome shotgun (WGS) entry which is preliminary data.</text>
</comment>
<organism evidence="2 3">
    <name type="scientific">Streptomyces caeni</name>
    <dbReference type="NCBI Taxonomy" id="2307231"/>
    <lineage>
        <taxon>Bacteria</taxon>
        <taxon>Bacillati</taxon>
        <taxon>Actinomycetota</taxon>
        <taxon>Actinomycetes</taxon>
        <taxon>Kitasatosporales</taxon>
        <taxon>Streptomycetaceae</taxon>
        <taxon>Streptomyces</taxon>
    </lineage>
</organism>
<evidence type="ECO:0008006" key="4">
    <source>
        <dbReference type="Google" id="ProtNLM"/>
    </source>
</evidence>
<name>A0ABW4IRB1_9ACTN</name>
<feature type="region of interest" description="Disordered" evidence="1">
    <location>
        <begin position="1"/>
        <end position="32"/>
    </location>
</feature>
<sequence>MTHHSSEPDAETRAAASGAETPMSPEARLSRLESQVATLAGAVRALAHGLENVPAEDTPPEEAAKGARLAHELLLSQGL</sequence>
<dbReference type="RefSeq" id="WP_381080665.1">
    <property type="nucleotide sequence ID" value="NZ_JBHUDX010000023.1"/>
</dbReference>
<dbReference type="Proteomes" id="UP001597261">
    <property type="component" value="Unassembled WGS sequence"/>
</dbReference>
<reference evidence="3" key="1">
    <citation type="journal article" date="2019" name="Int. J. Syst. Evol. Microbiol.">
        <title>The Global Catalogue of Microorganisms (GCM) 10K type strain sequencing project: providing services to taxonomists for standard genome sequencing and annotation.</title>
        <authorList>
            <consortium name="The Broad Institute Genomics Platform"/>
            <consortium name="The Broad Institute Genome Sequencing Center for Infectious Disease"/>
            <person name="Wu L."/>
            <person name="Ma J."/>
        </authorList>
    </citation>
    <scope>NUCLEOTIDE SEQUENCE [LARGE SCALE GENOMIC DNA]</scope>
    <source>
        <strain evidence="3">CGMCC 1.12470</strain>
    </source>
</reference>
<proteinExistence type="predicted"/>
<evidence type="ECO:0000256" key="1">
    <source>
        <dbReference type="SAM" id="MobiDB-lite"/>
    </source>
</evidence>